<evidence type="ECO:0000259" key="1">
    <source>
        <dbReference type="Pfam" id="PF24179"/>
    </source>
</evidence>
<sequence length="162" mass="19062">MAPTELMTKDIARSHLGRKLFANRSNAMHEMKLTRLLGDMEEKKSFVLYQADGYYSWWTRLCIEQADIVLLMVESDKVPEKKKIEQCLKWAYESLHVQIELVVLQSQSDQLADDDDNIDDEDDVVLVSDHLNNWSEERRWIKGHHLICLPFQHKKISMIYIA</sequence>
<organism evidence="2">
    <name type="scientific">Proboscia inermis</name>
    <dbReference type="NCBI Taxonomy" id="420281"/>
    <lineage>
        <taxon>Eukaryota</taxon>
        <taxon>Sar</taxon>
        <taxon>Stramenopiles</taxon>
        <taxon>Ochrophyta</taxon>
        <taxon>Bacillariophyta</taxon>
        <taxon>Coscinodiscophyceae</taxon>
        <taxon>Rhizosoleniophycidae</taxon>
        <taxon>Rhizosoleniales</taxon>
        <taxon>Rhizosoleniaceae</taxon>
        <taxon>Proboscia</taxon>
    </lineage>
</organism>
<proteinExistence type="predicted"/>
<feature type="domain" description="Lysophospholipase NTE1-like P-loop" evidence="1">
    <location>
        <begin position="6"/>
        <end position="104"/>
    </location>
</feature>
<protein>
    <recommendedName>
        <fullName evidence="1">Lysophospholipase NTE1-like P-loop domain-containing protein</fullName>
    </recommendedName>
</protein>
<dbReference type="EMBL" id="HBEL01020478">
    <property type="protein sequence ID" value="CAD8413431.1"/>
    <property type="molecule type" value="Transcribed_RNA"/>
</dbReference>
<dbReference type="Pfam" id="PF24179">
    <property type="entry name" value="NTE_Ploop"/>
    <property type="match status" value="1"/>
</dbReference>
<evidence type="ECO:0000313" key="2">
    <source>
        <dbReference type="EMBL" id="CAD8413431.1"/>
    </source>
</evidence>
<accession>A0A7S0GDP6</accession>
<name>A0A7S0GDP6_9STRA</name>
<reference evidence="2" key="1">
    <citation type="submission" date="2021-01" db="EMBL/GenBank/DDBJ databases">
        <authorList>
            <person name="Corre E."/>
            <person name="Pelletier E."/>
            <person name="Niang G."/>
            <person name="Scheremetjew M."/>
            <person name="Finn R."/>
            <person name="Kale V."/>
            <person name="Holt S."/>
            <person name="Cochrane G."/>
            <person name="Meng A."/>
            <person name="Brown T."/>
            <person name="Cohen L."/>
        </authorList>
    </citation>
    <scope>NUCLEOTIDE SEQUENCE</scope>
    <source>
        <strain evidence="2">CCAP1064/1</strain>
    </source>
</reference>
<dbReference type="InterPro" id="IPR056556">
    <property type="entry name" value="NTE1_P-loop_dom"/>
</dbReference>
<gene>
    <name evidence="2" type="ORF">PINE0816_LOCUS9562</name>
</gene>
<dbReference type="AlphaFoldDB" id="A0A7S0GDP6"/>